<protein>
    <recommendedName>
        <fullName evidence="6">Radical SAM core domain-containing protein</fullName>
    </recommendedName>
</protein>
<evidence type="ECO:0000313" key="7">
    <source>
        <dbReference type="EMBL" id="EIG54496.1"/>
    </source>
</evidence>
<proteinExistence type="predicted"/>
<dbReference type="OrthoDB" id="9782387at2"/>
<dbReference type="InterPro" id="IPR058240">
    <property type="entry name" value="rSAM_sf"/>
</dbReference>
<dbReference type="InterPro" id="IPR007197">
    <property type="entry name" value="rSAM"/>
</dbReference>
<dbReference type="InterPro" id="IPR013785">
    <property type="entry name" value="Aldolase_TIM"/>
</dbReference>
<dbReference type="SUPFAM" id="SSF102114">
    <property type="entry name" value="Radical SAM enzymes"/>
    <property type="match status" value="1"/>
</dbReference>
<evidence type="ECO:0000259" key="6">
    <source>
        <dbReference type="Pfam" id="PF04055"/>
    </source>
</evidence>
<gene>
    <name evidence="7" type="ORF">DesU5LDRAFT_2853</name>
</gene>
<evidence type="ECO:0000256" key="2">
    <source>
        <dbReference type="ARBA" id="ARBA00022691"/>
    </source>
</evidence>
<dbReference type="Gene3D" id="3.20.20.70">
    <property type="entry name" value="Aldolase class I"/>
    <property type="match status" value="1"/>
</dbReference>
<evidence type="ECO:0000256" key="1">
    <source>
        <dbReference type="ARBA" id="ARBA00001966"/>
    </source>
</evidence>
<sequence>MSLLVVPRLRTGGIIPTYQCQSACPHCLYRGGPSRAAEYLDRETAGTLFARALALGATAMHVGGGEPLADPLGLAGVLAAAAEAGMPIEYVETSGSWYDDPDEARDLLAELRDMGLSRLLVSISPMHNGFIPLGKTLGVLEAAKLAGVAVLPWQEHFLDDLQVFDPDTTHPFREYLARFGPDYPAAILRRIWIHQGGRAFDLFAPALGRRPVADILAAASPDCRAELTDTGHFHMDLYGDYVPGLCSGLALRAADLGAPLDPERYPILCTLADTGIHGLYDYAAGLEGYEARAEGYVNKCELCQDIRQHLSCRGWFESTELSPAEFYATP</sequence>
<evidence type="ECO:0000256" key="4">
    <source>
        <dbReference type="ARBA" id="ARBA00023004"/>
    </source>
</evidence>
<organism evidence="7">
    <name type="scientific">Desulfovibrio sp. U5L</name>
    <dbReference type="NCBI Taxonomy" id="596152"/>
    <lineage>
        <taxon>Bacteria</taxon>
        <taxon>Pseudomonadati</taxon>
        <taxon>Thermodesulfobacteriota</taxon>
        <taxon>Desulfovibrionia</taxon>
        <taxon>Desulfovibrionales</taxon>
        <taxon>Desulfovibrionaceae</taxon>
        <taxon>Desulfovibrio</taxon>
    </lineage>
</organism>
<dbReference type="HOGENOM" id="CLU_815679_0_0_7"/>
<dbReference type="EMBL" id="JH600068">
    <property type="protein sequence ID" value="EIG54496.1"/>
    <property type="molecule type" value="Genomic_DNA"/>
</dbReference>
<dbReference type="eggNOG" id="COG0535">
    <property type="taxonomic scope" value="Bacteria"/>
</dbReference>
<evidence type="ECO:0000256" key="3">
    <source>
        <dbReference type="ARBA" id="ARBA00022723"/>
    </source>
</evidence>
<reference evidence="7" key="1">
    <citation type="submission" date="2011-11" db="EMBL/GenBank/DDBJ databases">
        <title>Improved High-Quality Draft sequence of Desulfovibrio sp. U5L.</title>
        <authorList>
            <consortium name="US DOE Joint Genome Institute"/>
            <person name="Lucas S."/>
            <person name="Han J."/>
            <person name="Lapidus A."/>
            <person name="Cheng J.-F."/>
            <person name="Goodwin L."/>
            <person name="Pitluck S."/>
            <person name="Peters L."/>
            <person name="Ovchinnikova G."/>
            <person name="Held B."/>
            <person name="Detter J.C."/>
            <person name="Han C."/>
            <person name="Tapia R."/>
            <person name="Land M."/>
            <person name="Hauser L."/>
            <person name="Kyrpides N."/>
            <person name="Ivanova N."/>
            <person name="Pagani I."/>
            <person name="Gabster J."/>
            <person name="Walker C."/>
            <person name="Stolyar S."/>
            <person name="Stahl D."/>
            <person name="Arkin A."/>
            <person name="Dehal P."/>
            <person name="Hazen T."/>
            <person name="Woyke T."/>
        </authorList>
    </citation>
    <scope>NUCLEOTIDE SEQUENCE [LARGE SCALE GENOMIC DNA]</scope>
    <source>
        <strain evidence="7">U5L</strain>
    </source>
</reference>
<dbReference type="GO" id="GO:0051536">
    <property type="term" value="F:iron-sulfur cluster binding"/>
    <property type="evidence" value="ECO:0007669"/>
    <property type="project" value="UniProtKB-KW"/>
</dbReference>
<keyword evidence="2" id="KW-0949">S-adenosyl-L-methionine</keyword>
<keyword evidence="3" id="KW-0479">Metal-binding</keyword>
<keyword evidence="5" id="KW-0411">Iron-sulfur</keyword>
<name>I2Q3Z0_9BACT</name>
<dbReference type="SFLD" id="SFLDS00029">
    <property type="entry name" value="Radical_SAM"/>
    <property type="match status" value="1"/>
</dbReference>
<evidence type="ECO:0000256" key="5">
    <source>
        <dbReference type="ARBA" id="ARBA00023014"/>
    </source>
</evidence>
<keyword evidence="4" id="KW-0408">Iron</keyword>
<dbReference type="Pfam" id="PF04055">
    <property type="entry name" value="Radical_SAM"/>
    <property type="match status" value="1"/>
</dbReference>
<dbReference type="STRING" id="596152.DesU5LDRAFT_2853"/>
<dbReference type="GO" id="GO:0003824">
    <property type="term" value="F:catalytic activity"/>
    <property type="evidence" value="ECO:0007669"/>
    <property type="project" value="InterPro"/>
</dbReference>
<dbReference type="AlphaFoldDB" id="I2Q3Z0"/>
<feature type="domain" description="Radical SAM core" evidence="6">
    <location>
        <begin position="14"/>
        <end position="123"/>
    </location>
</feature>
<dbReference type="GO" id="GO:0046872">
    <property type="term" value="F:metal ion binding"/>
    <property type="evidence" value="ECO:0007669"/>
    <property type="project" value="UniProtKB-KW"/>
</dbReference>
<comment type="cofactor">
    <cofactor evidence="1">
        <name>[4Fe-4S] cluster</name>
        <dbReference type="ChEBI" id="CHEBI:49883"/>
    </cofactor>
</comment>
<accession>I2Q3Z0</accession>